<dbReference type="AlphaFoldDB" id="A0A7Y9EQC9"/>
<dbReference type="Proteomes" id="UP000529783">
    <property type="component" value="Unassembled WGS sequence"/>
</dbReference>
<proteinExistence type="predicted"/>
<accession>A0A7Y9EQC9</accession>
<keyword evidence="2" id="KW-1185">Reference proteome</keyword>
<gene>
    <name evidence="1" type="ORF">BJY14_007842</name>
</gene>
<comment type="caution">
    <text evidence="1">The sequence shown here is derived from an EMBL/GenBank/DDBJ whole genome shotgun (WGS) entry which is preliminary data.</text>
</comment>
<organism evidence="1 2">
    <name type="scientific">Actinomadura luteofluorescens</name>
    <dbReference type="NCBI Taxonomy" id="46163"/>
    <lineage>
        <taxon>Bacteria</taxon>
        <taxon>Bacillati</taxon>
        <taxon>Actinomycetota</taxon>
        <taxon>Actinomycetes</taxon>
        <taxon>Streptosporangiales</taxon>
        <taxon>Thermomonosporaceae</taxon>
        <taxon>Actinomadura</taxon>
    </lineage>
</organism>
<dbReference type="RefSeq" id="WP_179848163.1">
    <property type="nucleotide sequence ID" value="NZ_JACCBA010000001.1"/>
</dbReference>
<sequence length="52" mass="6044">MRLDEARRTGLQSRCWRLFRFRGEGLDVIVEDLPGLLADNEWSQRAPEDLGV</sequence>
<name>A0A7Y9EQC9_9ACTN</name>
<reference evidence="1 2" key="1">
    <citation type="submission" date="2020-07" db="EMBL/GenBank/DDBJ databases">
        <title>Sequencing the genomes of 1000 actinobacteria strains.</title>
        <authorList>
            <person name="Klenk H.-P."/>
        </authorList>
    </citation>
    <scope>NUCLEOTIDE SEQUENCE [LARGE SCALE GENOMIC DNA]</scope>
    <source>
        <strain evidence="1 2">DSM 40398</strain>
    </source>
</reference>
<protein>
    <submittedName>
        <fullName evidence="1">Uncharacterized protein</fullName>
    </submittedName>
</protein>
<dbReference type="EMBL" id="JACCBA010000001">
    <property type="protein sequence ID" value="NYD51859.1"/>
    <property type="molecule type" value="Genomic_DNA"/>
</dbReference>
<evidence type="ECO:0000313" key="2">
    <source>
        <dbReference type="Proteomes" id="UP000529783"/>
    </source>
</evidence>
<evidence type="ECO:0000313" key="1">
    <source>
        <dbReference type="EMBL" id="NYD51859.1"/>
    </source>
</evidence>